<dbReference type="InterPro" id="IPR014710">
    <property type="entry name" value="RmlC-like_jellyroll"/>
</dbReference>
<proteinExistence type="predicted"/>
<keyword evidence="2" id="KW-1185">Reference proteome</keyword>
<evidence type="ECO:0000313" key="1">
    <source>
        <dbReference type="EMBL" id="SKB08054.1"/>
    </source>
</evidence>
<dbReference type="Proteomes" id="UP000191040">
    <property type="component" value="Chromosome I"/>
</dbReference>
<accession>A0A1T4Z1Z1</accession>
<dbReference type="OrthoDB" id="5190473at2"/>
<protein>
    <recommendedName>
        <fullName evidence="3">Cupin domain-containing protein</fullName>
    </recommendedName>
</protein>
<gene>
    <name evidence="1" type="ORF">SAMN06295964_1958</name>
</gene>
<dbReference type="SUPFAM" id="SSF51182">
    <property type="entry name" value="RmlC-like cupins"/>
    <property type="match status" value="1"/>
</dbReference>
<dbReference type="CDD" id="cd02230">
    <property type="entry name" value="cupin_HP0902-like"/>
    <property type="match status" value="1"/>
</dbReference>
<name>A0A1T4Z1Z1_9ACTN</name>
<dbReference type="STRING" id="1736691.SAMN06295964_1958"/>
<dbReference type="AlphaFoldDB" id="A0A1T4Z1Z1"/>
<reference evidence="2" key="1">
    <citation type="submission" date="2017-02" db="EMBL/GenBank/DDBJ databases">
        <authorList>
            <person name="Varghese N."/>
            <person name="Submissions S."/>
        </authorList>
    </citation>
    <scope>NUCLEOTIDE SEQUENCE [LARGE SCALE GENOMIC DNA]</scope>
    <source>
        <strain evidence="2">9H-4</strain>
    </source>
</reference>
<dbReference type="EMBL" id="LT796768">
    <property type="protein sequence ID" value="SKB08054.1"/>
    <property type="molecule type" value="Genomic_DNA"/>
</dbReference>
<dbReference type="Gene3D" id="2.60.120.10">
    <property type="entry name" value="Jelly Rolls"/>
    <property type="match status" value="1"/>
</dbReference>
<dbReference type="PANTHER" id="PTHR37694">
    <property type="entry name" value="SLR8022 PROTEIN"/>
    <property type="match status" value="1"/>
</dbReference>
<sequence length="112" mass="12049">MESTDLATLAHDHIETARSAPSGRSAVALHPGRHHRLRQTLIALAADHRLDEHDAPSEATLFVLSGRVRLTAGDDAWEGGPGELLVIPDHRHDLLAIDDAAVMLTTVVEGSR</sequence>
<evidence type="ECO:0000313" key="2">
    <source>
        <dbReference type="Proteomes" id="UP000191040"/>
    </source>
</evidence>
<dbReference type="InterPro" id="IPR011051">
    <property type="entry name" value="RmlC_Cupin_sf"/>
</dbReference>
<dbReference type="PANTHER" id="PTHR37694:SF1">
    <property type="entry name" value="SLR8022 PROTEIN"/>
    <property type="match status" value="1"/>
</dbReference>
<dbReference type="RefSeq" id="WP_078699980.1">
    <property type="nucleotide sequence ID" value="NZ_LT796768.1"/>
</dbReference>
<organism evidence="1 2">
    <name type="scientific">Aeromicrobium choanae</name>
    <dbReference type="NCBI Taxonomy" id="1736691"/>
    <lineage>
        <taxon>Bacteria</taxon>
        <taxon>Bacillati</taxon>
        <taxon>Actinomycetota</taxon>
        <taxon>Actinomycetes</taxon>
        <taxon>Propionibacteriales</taxon>
        <taxon>Nocardioidaceae</taxon>
        <taxon>Aeromicrobium</taxon>
    </lineage>
</organism>
<evidence type="ECO:0008006" key="3">
    <source>
        <dbReference type="Google" id="ProtNLM"/>
    </source>
</evidence>